<dbReference type="PROSITE" id="PS51257">
    <property type="entry name" value="PROKAR_LIPOPROTEIN"/>
    <property type="match status" value="1"/>
</dbReference>
<protein>
    <recommendedName>
        <fullName evidence="4">DUF1573 domain-containing protein</fullName>
    </recommendedName>
</protein>
<organism evidence="2 3">
    <name type="scientific">Crossiella cryophila</name>
    <dbReference type="NCBI Taxonomy" id="43355"/>
    <lineage>
        <taxon>Bacteria</taxon>
        <taxon>Bacillati</taxon>
        <taxon>Actinomycetota</taxon>
        <taxon>Actinomycetes</taxon>
        <taxon>Pseudonocardiales</taxon>
        <taxon>Pseudonocardiaceae</taxon>
        <taxon>Crossiella</taxon>
    </lineage>
</organism>
<dbReference type="EMBL" id="JACHMH010000001">
    <property type="protein sequence ID" value="MBB4679672.1"/>
    <property type="molecule type" value="Genomic_DNA"/>
</dbReference>
<dbReference type="RefSeq" id="WP_185005392.1">
    <property type="nucleotide sequence ID" value="NZ_BAAAUI010000001.1"/>
</dbReference>
<keyword evidence="3" id="KW-1185">Reference proteome</keyword>
<proteinExistence type="predicted"/>
<comment type="caution">
    <text evidence="2">The sequence shown here is derived from an EMBL/GenBank/DDBJ whole genome shotgun (WGS) entry which is preliminary data.</text>
</comment>
<sequence>MGLGSRGFVLFGCMVSTAALLAACGISQAVEPSRAPVDDVDLYLMRGGAELVPGGSVERAMTVINHGRDMVGNVELFYTTPILINIDGTKKLPDGCAMYYQNKDYRVPEVVKCTLPPLKHNARVEVSLPLKIYQNAPPVPTYGAAIARPADAGKDRERNITDNIAVPGGVISLPAIAANGQARQSRAGSRLTLHTSTAAVPDKPTEAVYRIYNMGDQPAPKVRLQVVTSLYVNTSTAGPLPAGCGMVLKDPDPAVPEIVDCEIGDLAPGKSREFRIPVKAVPGGPIGQLQGVALVTRGGASRDALQSEVTIAQGMVHGPLISGVPTSPPR</sequence>
<gene>
    <name evidence="2" type="ORF">HNR67_005790</name>
</gene>
<evidence type="ECO:0000313" key="3">
    <source>
        <dbReference type="Proteomes" id="UP000533598"/>
    </source>
</evidence>
<reference evidence="2 3" key="1">
    <citation type="submission" date="2020-08" db="EMBL/GenBank/DDBJ databases">
        <title>Sequencing the genomes of 1000 actinobacteria strains.</title>
        <authorList>
            <person name="Klenk H.-P."/>
        </authorList>
    </citation>
    <scope>NUCLEOTIDE SEQUENCE [LARGE SCALE GENOMIC DNA]</scope>
    <source>
        <strain evidence="2 3">DSM 44230</strain>
    </source>
</reference>
<feature type="chain" id="PRO_5030646508" description="DUF1573 domain-containing protein" evidence="1">
    <location>
        <begin position="30"/>
        <end position="330"/>
    </location>
</feature>
<dbReference type="AlphaFoldDB" id="A0A7W7FVV5"/>
<evidence type="ECO:0008006" key="4">
    <source>
        <dbReference type="Google" id="ProtNLM"/>
    </source>
</evidence>
<dbReference type="Proteomes" id="UP000533598">
    <property type="component" value="Unassembled WGS sequence"/>
</dbReference>
<feature type="signal peptide" evidence="1">
    <location>
        <begin position="1"/>
        <end position="29"/>
    </location>
</feature>
<evidence type="ECO:0000313" key="2">
    <source>
        <dbReference type="EMBL" id="MBB4679672.1"/>
    </source>
</evidence>
<evidence type="ECO:0000256" key="1">
    <source>
        <dbReference type="SAM" id="SignalP"/>
    </source>
</evidence>
<keyword evidence="1" id="KW-0732">Signal</keyword>
<accession>A0A7W7FVV5</accession>
<name>A0A7W7FVV5_9PSEU</name>